<feature type="region of interest" description="Disordered" evidence="3">
    <location>
        <begin position="293"/>
        <end position="322"/>
    </location>
</feature>
<dbReference type="SUPFAM" id="SSF63817">
    <property type="entry name" value="Sortase"/>
    <property type="match status" value="1"/>
</dbReference>
<gene>
    <name evidence="5" type="ORF">B5G02_04550</name>
</gene>
<feature type="transmembrane region" description="Helical" evidence="4">
    <location>
        <begin position="259"/>
        <end position="278"/>
    </location>
</feature>
<dbReference type="EMBL" id="NFIE01000008">
    <property type="protein sequence ID" value="OUN88840.1"/>
    <property type="molecule type" value="Genomic_DNA"/>
</dbReference>
<dbReference type="InterPro" id="IPR042002">
    <property type="entry name" value="Sortase_C"/>
</dbReference>
<reference evidence="6" key="1">
    <citation type="submission" date="2017-04" db="EMBL/GenBank/DDBJ databases">
        <title>Function of individual gut microbiota members based on whole genome sequencing of pure cultures obtained from chicken caecum.</title>
        <authorList>
            <person name="Medvecky M."/>
            <person name="Cejkova D."/>
            <person name="Polansky O."/>
            <person name="Karasova D."/>
            <person name="Kubasova T."/>
            <person name="Cizek A."/>
            <person name="Rychlik I."/>
        </authorList>
    </citation>
    <scope>NUCLEOTIDE SEQUENCE [LARGE SCALE GENOMIC DNA]</scope>
    <source>
        <strain evidence="6">An5</strain>
    </source>
</reference>
<keyword evidence="4" id="KW-1133">Transmembrane helix</keyword>
<proteinExistence type="predicted"/>
<evidence type="ECO:0000256" key="4">
    <source>
        <dbReference type="SAM" id="Phobius"/>
    </source>
</evidence>
<dbReference type="Proteomes" id="UP000195781">
    <property type="component" value="Unassembled WGS sequence"/>
</dbReference>
<protein>
    <submittedName>
        <fullName evidence="5">Class C sortase</fullName>
    </submittedName>
</protein>
<feature type="active site" description="Acyl-thioester intermediate" evidence="2">
    <location>
        <position position="221"/>
    </location>
</feature>
<evidence type="ECO:0000313" key="5">
    <source>
        <dbReference type="EMBL" id="OUN88840.1"/>
    </source>
</evidence>
<dbReference type="Gene3D" id="2.40.260.10">
    <property type="entry name" value="Sortase"/>
    <property type="match status" value="1"/>
</dbReference>
<evidence type="ECO:0000313" key="6">
    <source>
        <dbReference type="Proteomes" id="UP000195781"/>
    </source>
</evidence>
<name>A0A1Y3Y3E4_9ACTN</name>
<comment type="caution">
    <text evidence="5">The sequence shown here is derived from an EMBL/GenBank/DDBJ whole genome shotgun (WGS) entry which is preliminary data.</text>
</comment>
<dbReference type="RefSeq" id="WP_019239538.1">
    <property type="nucleotide sequence ID" value="NZ_CABKRW010000058.1"/>
</dbReference>
<dbReference type="NCBIfam" id="NF033745">
    <property type="entry name" value="class_C_sortase"/>
    <property type="match status" value="1"/>
</dbReference>
<dbReference type="CDD" id="cd05827">
    <property type="entry name" value="Sortase_C"/>
    <property type="match status" value="1"/>
</dbReference>
<keyword evidence="1" id="KW-0378">Hydrolase</keyword>
<feature type="compositionally biased region" description="Basic and acidic residues" evidence="3">
    <location>
        <begin position="311"/>
        <end position="322"/>
    </location>
</feature>
<dbReference type="GO" id="GO:0016787">
    <property type="term" value="F:hydrolase activity"/>
    <property type="evidence" value="ECO:0007669"/>
    <property type="project" value="UniProtKB-KW"/>
</dbReference>
<dbReference type="InterPro" id="IPR005754">
    <property type="entry name" value="Sortase"/>
</dbReference>
<evidence type="ECO:0000256" key="3">
    <source>
        <dbReference type="SAM" id="MobiDB-lite"/>
    </source>
</evidence>
<keyword evidence="4" id="KW-0812">Transmembrane</keyword>
<dbReference type="NCBIfam" id="TIGR01076">
    <property type="entry name" value="sortase_fam"/>
    <property type="match status" value="1"/>
</dbReference>
<feature type="active site" description="Proton donor/acceptor" evidence="2">
    <location>
        <position position="159"/>
    </location>
</feature>
<dbReference type="OrthoDB" id="5242161at2"/>
<dbReference type="AlphaFoldDB" id="A0A1Y3Y3E4"/>
<dbReference type="Pfam" id="PF04203">
    <property type="entry name" value="Sortase"/>
    <property type="match status" value="1"/>
</dbReference>
<keyword evidence="4" id="KW-0472">Membrane</keyword>
<dbReference type="InterPro" id="IPR023365">
    <property type="entry name" value="Sortase_dom-sf"/>
</dbReference>
<organism evidence="5 6">
    <name type="scientific">[Collinsella] massiliensis</name>
    <dbReference type="NCBI Taxonomy" id="1232426"/>
    <lineage>
        <taxon>Bacteria</taxon>
        <taxon>Bacillati</taxon>
        <taxon>Actinomycetota</taxon>
        <taxon>Coriobacteriia</taxon>
        <taxon>Coriobacteriales</taxon>
        <taxon>Coriobacteriaceae</taxon>
        <taxon>Enorma</taxon>
    </lineage>
</organism>
<sequence>MAKGWLSRFAPLLVVLAGIALLLYPTVSNFLIERNASHVVQRYGEAVEVMSDEERQAILDAARTYNAALAQKQGVASEEVDGTPPASPEEREQVLASYDDALNLDGNGLMGYISIPRIDVTLPIYHGVGERVLQQAVGHVEGTSLPVGGASTHAVLSGHRGLPSAKLFTDLDQMREGDVFYIRVLEEVHAYQVDGIETVLPDETESLAITPGEDRVTLVTCTPYGINSHRLLVHAHAIPYTAEMEDEVGKPGGFINIPLPYLLLIIALVVIAVALAVLRLRVSRRAAADAAAGATRRGDGASGNTGSRRTYGKDGARGRHFS</sequence>
<accession>A0A1Y3Y3E4</accession>
<evidence type="ECO:0000256" key="1">
    <source>
        <dbReference type="ARBA" id="ARBA00022801"/>
    </source>
</evidence>
<evidence type="ECO:0000256" key="2">
    <source>
        <dbReference type="PIRSR" id="PIRSR605754-1"/>
    </source>
</evidence>
<keyword evidence="6" id="KW-1185">Reference proteome</keyword>